<keyword evidence="2" id="KW-1185">Reference proteome</keyword>
<sequence>MLYTILVNAALQDGKMRVQQVSEDEFKLQVGVLGAWITIQRAKIERPKSKLEVVA</sequence>
<name>A0A839EZ47_9HYPH</name>
<dbReference type="AlphaFoldDB" id="A0A839EZ47"/>
<gene>
    <name evidence="1" type="ORF">FHW16_005402</name>
</gene>
<accession>A0A839EZ47</accession>
<comment type="caution">
    <text evidence="1">The sequence shown here is derived from an EMBL/GenBank/DDBJ whole genome shotgun (WGS) entry which is preliminary data.</text>
</comment>
<dbReference type="EMBL" id="JACGXN010000016">
    <property type="protein sequence ID" value="MBA8881657.1"/>
    <property type="molecule type" value="Genomic_DNA"/>
</dbReference>
<protein>
    <submittedName>
        <fullName evidence="1">Uncharacterized protein</fullName>
    </submittedName>
</protein>
<dbReference type="Proteomes" id="UP000549052">
    <property type="component" value="Unassembled WGS sequence"/>
</dbReference>
<evidence type="ECO:0000313" key="1">
    <source>
        <dbReference type="EMBL" id="MBA8881657.1"/>
    </source>
</evidence>
<evidence type="ECO:0000313" key="2">
    <source>
        <dbReference type="Proteomes" id="UP000549052"/>
    </source>
</evidence>
<reference evidence="1 2" key="1">
    <citation type="submission" date="2020-07" db="EMBL/GenBank/DDBJ databases">
        <title>Genomic Encyclopedia of Type Strains, Phase IV (KMG-V): Genome sequencing to study the core and pangenomes of soil and plant-associated prokaryotes.</title>
        <authorList>
            <person name="Whitman W."/>
        </authorList>
    </citation>
    <scope>NUCLEOTIDE SEQUENCE [LARGE SCALE GENOMIC DNA]</scope>
    <source>
        <strain evidence="1 2">AN3</strain>
    </source>
</reference>
<proteinExistence type="predicted"/>
<dbReference type="RefSeq" id="WP_182552218.1">
    <property type="nucleotide sequence ID" value="NZ_JACGXN010000016.1"/>
</dbReference>
<organism evidence="1 2">
    <name type="scientific">Phyllobacterium myrsinacearum</name>
    <dbReference type="NCBI Taxonomy" id="28101"/>
    <lineage>
        <taxon>Bacteria</taxon>
        <taxon>Pseudomonadati</taxon>
        <taxon>Pseudomonadota</taxon>
        <taxon>Alphaproteobacteria</taxon>
        <taxon>Hyphomicrobiales</taxon>
        <taxon>Phyllobacteriaceae</taxon>
        <taxon>Phyllobacterium</taxon>
    </lineage>
</organism>